<protein>
    <recommendedName>
        <fullName evidence="1">MADF domain-containing protein</fullName>
    </recommendedName>
</protein>
<dbReference type="OrthoDB" id="6081971at2759"/>
<name>A0A4C1SQH9_EUMVA</name>
<dbReference type="InterPro" id="IPR006578">
    <property type="entry name" value="MADF-dom"/>
</dbReference>
<accession>A0A4C1SQH9</accession>
<proteinExistence type="predicted"/>
<reference evidence="2 3" key="1">
    <citation type="journal article" date="2019" name="Commun. Biol.">
        <title>The bagworm genome reveals a unique fibroin gene that provides high tensile strength.</title>
        <authorList>
            <person name="Kono N."/>
            <person name="Nakamura H."/>
            <person name="Ohtoshi R."/>
            <person name="Tomita M."/>
            <person name="Numata K."/>
            <person name="Arakawa K."/>
        </authorList>
    </citation>
    <scope>NUCLEOTIDE SEQUENCE [LARGE SCALE GENOMIC DNA]</scope>
</reference>
<sequence>MDERIIKCSQQELLFNSKLKNYKNASQKQEAWEQIAAELNITEAVSLLYGLIKCRFNGNAWSPTITYGMGSPQFSRGISSGTSVVFVAKEIPSVDRANTPPSLLRPNAPTST</sequence>
<evidence type="ECO:0000313" key="3">
    <source>
        <dbReference type="Proteomes" id="UP000299102"/>
    </source>
</evidence>
<evidence type="ECO:0000259" key="1">
    <source>
        <dbReference type="Pfam" id="PF10545"/>
    </source>
</evidence>
<dbReference type="Proteomes" id="UP000299102">
    <property type="component" value="Unassembled WGS sequence"/>
</dbReference>
<gene>
    <name evidence="2" type="ORF">EVAR_3858_1</name>
</gene>
<dbReference type="Pfam" id="PF10545">
    <property type="entry name" value="MADF_DNA_bdg"/>
    <property type="match status" value="1"/>
</dbReference>
<dbReference type="EMBL" id="BGZK01000014">
    <property type="protein sequence ID" value="GBP04473.1"/>
    <property type="molecule type" value="Genomic_DNA"/>
</dbReference>
<comment type="caution">
    <text evidence="2">The sequence shown here is derived from an EMBL/GenBank/DDBJ whole genome shotgun (WGS) entry which is preliminary data.</text>
</comment>
<feature type="domain" description="MADF" evidence="1">
    <location>
        <begin position="9"/>
        <end position="42"/>
    </location>
</feature>
<evidence type="ECO:0000313" key="2">
    <source>
        <dbReference type="EMBL" id="GBP04473.1"/>
    </source>
</evidence>
<keyword evidence="3" id="KW-1185">Reference proteome</keyword>
<dbReference type="AlphaFoldDB" id="A0A4C1SQH9"/>
<organism evidence="2 3">
    <name type="scientific">Eumeta variegata</name>
    <name type="common">Bagworm moth</name>
    <name type="synonym">Eumeta japonica</name>
    <dbReference type="NCBI Taxonomy" id="151549"/>
    <lineage>
        <taxon>Eukaryota</taxon>
        <taxon>Metazoa</taxon>
        <taxon>Ecdysozoa</taxon>
        <taxon>Arthropoda</taxon>
        <taxon>Hexapoda</taxon>
        <taxon>Insecta</taxon>
        <taxon>Pterygota</taxon>
        <taxon>Neoptera</taxon>
        <taxon>Endopterygota</taxon>
        <taxon>Lepidoptera</taxon>
        <taxon>Glossata</taxon>
        <taxon>Ditrysia</taxon>
        <taxon>Tineoidea</taxon>
        <taxon>Psychidae</taxon>
        <taxon>Oiketicinae</taxon>
        <taxon>Eumeta</taxon>
    </lineage>
</organism>